<dbReference type="InterPro" id="IPR027417">
    <property type="entry name" value="P-loop_NTPase"/>
</dbReference>
<name>A0A7W8HE37_9BURK</name>
<dbReference type="InterPro" id="IPR038734">
    <property type="entry name" value="YhaN_AAA"/>
</dbReference>
<dbReference type="SUPFAM" id="SSF52540">
    <property type="entry name" value="P-loop containing nucleoside triphosphate hydrolases"/>
    <property type="match status" value="1"/>
</dbReference>
<reference evidence="3 4" key="1">
    <citation type="submission" date="2020-08" db="EMBL/GenBank/DDBJ databases">
        <title>Genomic Encyclopedia of Type Strains, Phase IV (KMG-IV): sequencing the most valuable type-strain genomes for metagenomic binning, comparative biology and taxonomic classification.</title>
        <authorList>
            <person name="Goeker M."/>
        </authorList>
    </citation>
    <scope>NUCLEOTIDE SEQUENCE [LARGE SCALE GENOMIC DNA]</scope>
    <source>
        <strain evidence="3 4">DSM 29781</strain>
    </source>
</reference>
<feature type="coiled-coil region" evidence="1">
    <location>
        <begin position="794"/>
        <end position="828"/>
    </location>
</feature>
<feature type="coiled-coil region" evidence="1">
    <location>
        <begin position="661"/>
        <end position="688"/>
    </location>
</feature>
<comment type="caution">
    <text evidence="3">The sequence shown here is derived from an EMBL/GenBank/DDBJ whole genome shotgun (WGS) entry which is preliminary data.</text>
</comment>
<dbReference type="Pfam" id="PF13514">
    <property type="entry name" value="AAA_27"/>
    <property type="match status" value="1"/>
</dbReference>
<evidence type="ECO:0000256" key="1">
    <source>
        <dbReference type="SAM" id="Coils"/>
    </source>
</evidence>
<evidence type="ECO:0000259" key="2">
    <source>
        <dbReference type="Pfam" id="PF13514"/>
    </source>
</evidence>
<sequence length="1182" mass="127634">MRLLRLHLLAFSPFTGQVLDFGAAAQRLVLVHGPNEAGKSSALRAMSDLRFGIPQQSRDNFVHPHPQMLLGGEFEDREGRRHSLLRRKGRNATLLLADFARAEPAGDPAPPELQALLSCGLGRDEHDRSFALDHQRLRQGGDALLRGEGEIGAALFEASAGVRSIPQLLKRLDDSARAFFMPGARGSSGRINVALKAFDEHQTAFRGALLRPARWAELFRGHQEAAAALAELERQRDALHARLLLLGELRAVSPLLQGADQAARALEELREAHLLDPEAPERRAAAEAGLLAAREGAAAEAAEAQRLRQRIEAIVPDAAILAVAGAVKRLVAASEAADRHRAELAEAAAQCAQERLLVSALSTRIDPQAAPADVLGRVPAPTQRAALEADLRETELARQAFERHREAVRSRASETAEAAAPPLPAQQACAGLRAAQAELARNDAAMRRLAELPPRLRAAERRLRTCLEDAGLADETAMLRATPLLDARIDAALAGQRRDATRSEERRQRIERIEAALLDEAGNRDRLLDQGAVPTLDDLGRARTARDASWLEVRAAYIDRADSRPVAASASASAQVSSPSLPQAYERAVAEADRVADALAADHERAGRLQSALRTIASLQVDRDTLLAELSDIAAADAARDAAWRAELEAARLPSMPPAELREWQLRLAAARAAAEEWNALRDELEHALALERRLAATLHGAIIATGLAAPAADTQLGTLAAIAAQADEEIRRREKQLDTEAGARVQRERERQRMALQEAALGEALEAAERSLRPGLATLGLAPEAGTQVARARLDELDELARAQQRMRAAEARLQHASDALAVLDAAAAAIAAELGDAAPADLRIYAERLTARLSGAESTAAALALARQSLEKALESQARHERAAEAQRDRLAALCGAASVQSPAELPEAEERSRRRREAQVRLDSASVQLAQASRRAPEQLRALLADLDSAAIDAEEAACGQRQHQLEESLREARRAEEAARLALQAIDGADTAAAEREAMARAEARVRASIPAWVRSRLAHALLAEALGRFRDRAQGPMLAAASGYFARMTGGEFTRLVGDDSTEPPVLLAERRDGRRLPVEGMSEGTRDQLYLALRLAALELRRAAQVDLPLLLDDVLMTSDDRRATLILQALADFAREGQVIVFTHHRHLVELARSALPEDRLAVLEVPAASTPVTQ</sequence>
<evidence type="ECO:0000313" key="3">
    <source>
        <dbReference type="EMBL" id="MBB5270379.1"/>
    </source>
</evidence>
<dbReference type="PANTHER" id="PTHR41259:SF1">
    <property type="entry name" value="DOUBLE-STRAND BREAK REPAIR RAD50 ATPASE, PUTATIVE-RELATED"/>
    <property type="match status" value="1"/>
</dbReference>
<keyword evidence="4" id="KW-1185">Reference proteome</keyword>
<dbReference type="Gene3D" id="3.40.50.300">
    <property type="entry name" value="P-loop containing nucleotide triphosphate hydrolases"/>
    <property type="match status" value="2"/>
</dbReference>
<dbReference type="PANTHER" id="PTHR41259">
    <property type="entry name" value="DOUBLE-STRAND BREAK REPAIR RAD50 ATPASE, PUTATIVE-RELATED"/>
    <property type="match status" value="1"/>
</dbReference>
<evidence type="ECO:0000313" key="4">
    <source>
        <dbReference type="Proteomes" id="UP000532440"/>
    </source>
</evidence>
<dbReference type="AlphaFoldDB" id="A0A7W8HE37"/>
<dbReference type="RefSeq" id="WP_183963708.1">
    <property type="nucleotide sequence ID" value="NZ_BAABEW010000016.1"/>
</dbReference>
<feature type="domain" description="YhaN AAA" evidence="2">
    <location>
        <begin position="1"/>
        <end position="215"/>
    </location>
</feature>
<organism evidence="3 4">
    <name type="scientific">Quisquiliibacterium transsilvanicum</name>
    <dbReference type="NCBI Taxonomy" id="1549638"/>
    <lineage>
        <taxon>Bacteria</taxon>
        <taxon>Pseudomonadati</taxon>
        <taxon>Pseudomonadota</taxon>
        <taxon>Betaproteobacteria</taxon>
        <taxon>Burkholderiales</taxon>
        <taxon>Burkholderiaceae</taxon>
        <taxon>Quisquiliibacterium</taxon>
    </lineage>
</organism>
<gene>
    <name evidence="3" type="ORF">HNQ70_000363</name>
</gene>
<keyword evidence="1" id="KW-0175">Coiled coil</keyword>
<dbReference type="EMBL" id="JACHGB010000001">
    <property type="protein sequence ID" value="MBB5270379.1"/>
    <property type="molecule type" value="Genomic_DNA"/>
</dbReference>
<protein>
    <submittedName>
        <fullName evidence="3">Uncharacterized protein YhaN</fullName>
    </submittedName>
</protein>
<dbReference type="Proteomes" id="UP000532440">
    <property type="component" value="Unassembled WGS sequence"/>
</dbReference>
<accession>A0A7W8HE37</accession>
<proteinExistence type="predicted"/>